<dbReference type="AlphaFoldDB" id="A0A3L6SD22"/>
<feature type="chain" id="PRO_5018155110" evidence="2">
    <location>
        <begin position="23"/>
        <end position="268"/>
    </location>
</feature>
<evidence type="ECO:0000313" key="3">
    <source>
        <dbReference type="EMBL" id="RLN18439.1"/>
    </source>
</evidence>
<name>A0A3L6SD22_PANMI</name>
<keyword evidence="2" id="KW-0732">Signal</keyword>
<keyword evidence="4" id="KW-1185">Reference proteome</keyword>
<feature type="signal peptide" evidence="2">
    <location>
        <begin position="1"/>
        <end position="22"/>
    </location>
</feature>
<organism evidence="3 4">
    <name type="scientific">Panicum miliaceum</name>
    <name type="common">Proso millet</name>
    <name type="synonym">Broomcorn millet</name>
    <dbReference type="NCBI Taxonomy" id="4540"/>
    <lineage>
        <taxon>Eukaryota</taxon>
        <taxon>Viridiplantae</taxon>
        <taxon>Streptophyta</taxon>
        <taxon>Embryophyta</taxon>
        <taxon>Tracheophyta</taxon>
        <taxon>Spermatophyta</taxon>
        <taxon>Magnoliopsida</taxon>
        <taxon>Liliopsida</taxon>
        <taxon>Poales</taxon>
        <taxon>Poaceae</taxon>
        <taxon>PACMAD clade</taxon>
        <taxon>Panicoideae</taxon>
        <taxon>Panicodae</taxon>
        <taxon>Paniceae</taxon>
        <taxon>Panicinae</taxon>
        <taxon>Panicum</taxon>
        <taxon>Panicum sect. Panicum</taxon>
    </lineage>
</organism>
<reference evidence="4" key="1">
    <citation type="journal article" date="2019" name="Nat. Commun.">
        <title>The genome of broomcorn millet.</title>
        <authorList>
            <person name="Zou C."/>
            <person name="Miki D."/>
            <person name="Li D."/>
            <person name="Tang Q."/>
            <person name="Xiao L."/>
            <person name="Rajput S."/>
            <person name="Deng P."/>
            <person name="Jia W."/>
            <person name="Huang R."/>
            <person name="Zhang M."/>
            <person name="Sun Y."/>
            <person name="Hu J."/>
            <person name="Fu X."/>
            <person name="Schnable P.S."/>
            <person name="Li F."/>
            <person name="Zhang H."/>
            <person name="Feng B."/>
            <person name="Zhu X."/>
            <person name="Liu R."/>
            <person name="Schnable J.C."/>
            <person name="Zhu J.-K."/>
            <person name="Zhang H."/>
        </authorList>
    </citation>
    <scope>NUCLEOTIDE SEQUENCE [LARGE SCALE GENOMIC DNA]</scope>
</reference>
<dbReference type="STRING" id="4540.A0A3L6SD22"/>
<dbReference type="Proteomes" id="UP000275267">
    <property type="component" value="Unassembled WGS sequence"/>
</dbReference>
<evidence type="ECO:0000256" key="2">
    <source>
        <dbReference type="SAM" id="SignalP"/>
    </source>
</evidence>
<protein>
    <submittedName>
        <fullName evidence="3">Uncharacterized protein</fullName>
    </submittedName>
</protein>
<feature type="compositionally biased region" description="Basic and acidic residues" evidence="1">
    <location>
        <begin position="194"/>
        <end position="208"/>
    </location>
</feature>
<dbReference type="EMBL" id="PQIB02000005">
    <property type="protein sequence ID" value="RLN18439.1"/>
    <property type="molecule type" value="Genomic_DNA"/>
</dbReference>
<accession>A0A3L6SD22</accession>
<dbReference type="PANTHER" id="PTHR47853:SF1">
    <property type="entry name" value="EXPRESSED PROTEIN"/>
    <property type="match status" value="1"/>
</dbReference>
<evidence type="ECO:0000313" key="4">
    <source>
        <dbReference type="Proteomes" id="UP000275267"/>
    </source>
</evidence>
<evidence type="ECO:0000256" key="1">
    <source>
        <dbReference type="SAM" id="MobiDB-lite"/>
    </source>
</evidence>
<gene>
    <name evidence="3" type="ORF">C2845_PM02G21230</name>
</gene>
<feature type="region of interest" description="Disordered" evidence="1">
    <location>
        <begin position="146"/>
        <end position="208"/>
    </location>
</feature>
<sequence>MAGQSPLRRWKPFFAAFGLVDAAIEAAGPALCRDELRGARGEVVELLCGVPAGGGGEAEELCAVLDGFMAESLLTLQAVPTEAVPRVLASSADLAEAVGALRCHQSARVRGLARDVVRGWSAAVEDDIARASAAMAKLDDVCRVPAAEASRPSPEKTPPVALSVSHGPRTVTPRAPTAIPQSLPKRTPPPAGRATRDCPEEEKKMDATKRKLHEGYRGVEDAKRQRKIQVIQAPKILERRQREMHPILRERSQARCGTSTVARRRLLS</sequence>
<dbReference type="PANTHER" id="PTHR47853">
    <property type="entry name" value="EXPRESSED PROTEIN"/>
    <property type="match status" value="1"/>
</dbReference>
<dbReference type="OrthoDB" id="696629at2759"/>
<proteinExistence type="predicted"/>
<comment type="caution">
    <text evidence="3">The sequence shown here is derived from an EMBL/GenBank/DDBJ whole genome shotgun (WGS) entry which is preliminary data.</text>
</comment>